<protein>
    <submittedName>
        <fullName evidence="1">NADPH-dependent FMN reductase</fullName>
    </submittedName>
</protein>
<dbReference type="SUPFAM" id="SSF52218">
    <property type="entry name" value="Flavoproteins"/>
    <property type="match status" value="1"/>
</dbReference>
<dbReference type="RefSeq" id="WP_373280696.1">
    <property type="nucleotide sequence ID" value="NZ_BAVZ01000004.1"/>
</dbReference>
<dbReference type="Proteomes" id="UP000019364">
    <property type="component" value="Unassembled WGS sequence"/>
</dbReference>
<accession>W7YZS7</accession>
<dbReference type="AlphaFoldDB" id="W7YZS7"/>
<dbReference type="STRING" id="1236976.JCM16418_1922"/>
<organism evidence="1 2">
    <name type="scientific">Paenibacillus pini JCM 16418</name>
    <dbReference type="NCBI Taxonomy" id="1236976"/>
    <lineage>
        <taxon>Bacteria</taxon>
        <taxon>Bacillati</taxon>
        <taxon>Bacillota</taxon>
        <taxon>Bacilli</taxon>
        <taxon>Bacillales</taxon>
        <taxon>Paenibacillaceae</taxon>
        <taxon>Paenibacillus</taxon>
    </lineage>
</organism>
<dbReference type="InterPro" id="IPR029039">
    <property type="entry name" value="Flavoprotein-like_sf"/>
</dbReference>
<reference evidence="1 2" key="1">
    <citation type="journal article" date="2014" name="Genome Announc.">
        <title>Draft Genome Sequence of Paenibacillus pini JCM 16418T, Isolated from the Rhizosphere of Pine Tree.</title>
        <authorList>
            <person name="Yuki M."/>
            <person name="Oshima K."/>
            <person name="Suda W."/>
            <person name="Oshida Y."/>
            <person name="Kitamura K."/>
            <person name="Iida Y."/>
            <person name="Hattori M."/>
            <person name="Ohkuma M."/>
        </authorList>
    </citation>
    <scope>NUCLEOTIDE SEQUENCE [LARGE SCALE GENOMIC DNA]</scope>
    <source>
        <strain evidence="1 2">JCM 16418</strain>
    </source>
</reference>
<name>W7YZS7_9BACL</name>
<dbReference type="EMBL" id="BAVZ01000004">
    <property type="protein sequence ID" value="GAF07889.1"/>
    <property type="molecule type" value="Genomic_DNA"/>
</dbReference>
<comment type="caution">
    <text evidence="1">The sequence shown here is derived from an EMBL/GenBank/DDBJ whole genome shotgun (WGS) entry which is preliminary data.</text>
</comment>
<keyword evidence="2" id="KW-1185">Reference proteome</keyword>
<dbReference type="eggNOG" id="COG0431">
    <property type="taxonomic scope" value="Bacteria"/>
</dbReference>
<dbReference type="Gene3D" id="3.40.50.360">
    <property type="match status" value="1"/>
</dbReference>
<sequence>MNKPTAVITASPSPMGGDKAYDSILLTLRMINAVIVEEGTMKIPHISLKLNQQGVITDAKTKQELQSLMDAFEHQIRKS</sequence>
<gene>
    <name evidence="1" type="ORF">JCM16418_1922</name>
</gene>
<proteinExistence type="predicted"/>
<evidence type="ECO:0000313" key="1">
    <source>
        <dbReference type="EMBL" id="GAF07889.1"/>
    </source>
</evidence>
<evidence type="ECO:0000313" key="2">
    <source>
        <dbReference type="Proteomes" id="UP000019364"/>
    </source>
</evidence>